<evidence type="ECO:0000313" key="3">
    <source>
        <dbReference type="Proteomes" id="UP001177140"/>
    </source>
</evidence>
<dbReference type="Proteomes" id="UP001177140">
    <property type="component" value="Unassembled WGS sequence"/>
</dbReference>
<evidence type="ECO:0000313" key="2">
    <source>
        <dbReference type="EMBL" id="MCL7036964.1"/>
    </source>
</evidence>
<evidence type="ECO:0000256" key="1">
    <source>
        <dbReference type="SAM" id="Phobius"/>
    </source>
</evidence>
<name>A0AA41VA95_PAPNU</name>
<keyword evidence="1" id="KW-0812">Transmembrane</keyword>
<keyword evidence="1" id="KW-1133">Transmembrane helix</keyword>
<reference evidence="2" key="1">
    <citation type="submission" date="2022-03" db="EMBL/GenBank/DDBJ databases">
        <title>A functionally conserved STORR gene fusion in Papaver species that diverged 16.8 million years ago.</title>
        <authorList>
            <person name="Catania T."/>
        </authorList>
    </citation>
    <scope>NUCLEOTIDE SEQUENCE</scope>
    <source>
        <strain evidence="2">S-191538</strain>
    </source>
</reference>
<gene>
    <name evidence="2" type="ORF">MKW94_004013</name>
</gene>
<sequence length="133" mass="15285">MQDKHFKFINCVESFVYKGQQSEWRSCYAKLGYEEKPIHECYNSGLGQKCFGLLNFCLGGLRTSKFHIHPYCQMNSTPDKCIKYYLLDSLSSATTFICFYVCNQGCDANSALCFLQAYPLFTQVVLIFVLVTM</sequence>
<dbReference type="AlphaFoldDB" id="A0AA41VA95"/>
<feature type="transmembrane region" description="Helical" evidence="1">
    <location>
        <begin position="108"/>
        <end position="131"/>
    </location>
</feature>
<organism evidence="2 3">
    <name type="scientific">Papaver nudicaule</name>
    <name type="common">Iceland poppy</name>
    <dbReference type="NCBI Taxonomy" id="74823"/>
    <lineage>
        <taxon>Eukaryota</taxon>
        <taxon>Viridiplantae</taxon>
        <taxon>Streptophyta</taxon>
        <taxon>Embryophyta</taxon>
        <taxon>Tracheophyta</taxon>
        <taxon>Spermatophyta</taxon>
        <taxon>Magnoliopsida</taxon>
        <taxon>Ranunculales</taxon>
        <taxon>Papaveraceae</taxon>
        <taxon>Papaveroideae</taxon>
        <taxon>Papaver</taxon>
    </lineage>
</organism>
<proteinExistence type="predicted"/>
<comment type="caution">
    <text evidence="2">The sequence shown here is derived from an EMBL/GenBank/DDBJ whole genome shotgun (WGS) entry which is preliminary data.</text>
</comment>
<protein>
    <submittedName>
        <fullName evidence="2">Uncharacterized protein</fullName>
    </submittedName>
</protein>
<keyword evidence="3" id="KW-1185">Reference proteome</keyword>
<keyword evidence="1" id="KW-0472">Membrane</keyword>
<dbReference type="EMBL" id="JAJJMA010173890">
    <property type="protein sequence ID" value="MCL7036964.1"/>
    <property type="molecule type" value="Genomic_DNA"/>
</dbReference>
<accession>A0AA41VA95</accession>